<evidence type="ECO:0000313" key="3">
    <source>
        <dbReference type="Proteomes" id="UP000544122"/>
    </source>
</evidence>
<evidence type="ECO:0000259" key="1">
    <source>
        <dbReference type="Pfam" id="PF10074"/>
    </source>
</evidence>
<dbReference type="RefSeq" id="WP_171580284.1">
    <property type="nucleotide sequence ID" value="NZ_JAAVLX010000004.1"/>
</dbReference>
<dbReference type="EMBL" id="JAAVLX010000004">
    <property type="protein sequence ID" value="NOJ41075.1"/>
    <property type="molecule type" value="Genomic_DNA"/>
</dbReference>
<dbReference type="Proteomes" id="UP000544122">
    <property type="component" value="Unassembled WGS sequence"/>
</dbReference>
<organism evidence="2 3">
    <name type="scientific">Bradyrhizobium australiense</name>
    <dbReference type="NCBI Taxonomy" id="2721161"/>
    <lineage>
        <taxon>Bacteria</taxon>
        <taxon>Pseudomonadati</taxon>
        <taxon>Pseudomonadota</taxon>
        <taxon>Alphaproteobacteria</taxon>
        <taxon>Hyphomicrobiales</taxon>
        <taxon>Nitrobacteraceae</taxon>
        <taxon>Bradyrhizobium</taxon>
    </lineage>
</organism>
<dbReference type="Pfam" id="PF10074">
    <property type="entry name" value="RovC_DNA-bd"/>
    <property type="match status" value="1"/>
</dbReference>
<keyword evidence="3" id="KW-1185">Reference proteome</keyword>
<reference evidence="2 3" key="1">
    <citation type="submission" date="2020-03" db="EMBL/GenBank/DDBJ databases">
        <title>Bradyrhizobium diversity isolated from nodules of Indigofera sp.</title>
        <authorList>
            <person name="Klepa M."/>
            <person name="Helene L."/>
            <person name="Hungria M."/>
        </authorList>
    </citation>
    <scope>NUCLEOTIDE SEQUENCE [LARGE SCALE GENOMIC DNA]</scope>
    <source>
        <strain evidence="2 3">WSM 1791</strain>
    </source>
</reference>
<sequence>MAETISNPKCFLSLGQALNHPVMSSYRRTRDGVARLDPAGYDACDWAWEFLRRNKDYIAEWRGSVPRRLPYIRLSDGTWLLRLRRRFPRAERWGLYAFADPALCARQAPVFWHVDALKRVIRLNTQRQNGNENTPPSTLADFKFNRMAVIGVDEVPLVLVKGAGVHVPLEIRGLHALTAAFAPVFELHGLGDLSAQIELLKRLKRFTEPGQRTIQTPPFASDERMHHALIALDESLEGKTYRQIAIAIFGEKKVAEEWYGHSQFLKDRTRRLVAKGTELMKGGYRDLLS</sequence>
<feature type="domain" description="T6SS Transcription factor RovC-like DNA binding" evidence="1">
    <location>
        <begin position="195"/>
        <end position="288"/>
    </location>
</feature>
<protein>
    <submittedName>
        <fullName evidence="2">DUF2285 domain-containing protein</fullName>
    </submittedName>
</protein>
<comment type="caution">
    <text evidence="2">The sequence shown here is derived from an EMBL/GenBank/DDBJ whole genome shotgun (WGS) entry which is preliminary data.</text>
</comment>
<evidence type="ECO:0000313" key="2">
    <source>
        <dbReference type="EMBL" id="NOJ41075.1"/>
    </source>
</evidence>
<dbReference type="AlphaFoldDB" id="A0A7Y4GSB0"/>
<dbReference type="InterPro" id="IPR018754">
    <property type="entry name" value="RovC-like_DNA-bd"/>
</dbReference>
<accession>A0A7Y4GSB0</accession>
<name>A0A7Y4GSB0_9BRAD</name>
<gene>
    <name evidence="2" type="ORF">HCN58_15945</name>
</gene>
<proteinExistence type="predicted"/>